<evidence type="ECO:0000313" key="16">
    <source>
        <dbReference type="EMBL" id="MWV70101.1"/>
    </source>
</evidence>
<evidence type="ECO:0000256" key="11">
    <source>
        <dbReference type="ARBA" id="ARBA00023268"/>
    </source>
</evidence>
<dbReference type="Pfam" id="PF00590">
    <property type="entry name" value="TP_methylase"/>
    <property type="match status" value="1"/>
</dbReference>
<comment type="catalytic activity">
    <reaction evidence="13">
        <text>precorrin-2 + NAD(+) = sirohydrochlorin + NADH + 2 H(+)</text>
        <dbReference type="Rhea" id="RHEA:15613"/>
        <dbReference type="ChEBI" id="CHEBI:15378"/>
        <dbReference type="ChEBI" id="CHEBI:57540"/>
        <dbReference type="ChEBI" id="CHEBI:57945"/>
        <dbReference type="ChEBI" id="CHEBI:58351"/>
        <dbReference type="ChEBI" id="CHEBI:58827"/>
        <dbReference type="EC" id="1.3.1.76"/>
    </reaction>
</comment>
<evidence type="ECO:0000256" key="1">
    <source>
        <dbReference type="ARBA" id="ARBA00005010"/>
    </source>
</evidence>
<keyword evidence="11" id="KW-0511">Multifunctional enzyme</keyword>
<dbReference type="GO" id="GO:0043115">
    <property type="term" value="F:precorrin-2 dehydrogenase activity"/>
    <property type="evidence" value="ECO:0007669"/>
    <property type="project" value="UniProtKB-EC"/>
</dbReference>
<sequence length="551" mass="60699">MSEILPIALTPKKTLLIGAGAVAAQKYKVLKEANFDITIVAKEKKHSVFSDVDVILASLQTDTENIESNLNHIRLQEKVCANLDSKISQNIESNLQDSNNITSKSIESNNKISKKLENIESKTTDSIQIIDCHANSSDLTRNNIDSKNPNFNTKNLQIIESNFLQNFDLVIDATGDKNLGVFLHKNRKKLGFLLNVVDVPELCDFYFGAIVRSENVAIMVSTNGASPILAQKIRDKIARILPKSIGKFSTYLKEMRTKILSNKDEENKKLSPTERENIAKACEQNLGKVFIIGAGPGDFNSLTLKALEALQLIDVALIDNLVSAQIWEFLQQNGVECVSVGKQKGKKSFKQDAINRLMLDYTLQGKCVGRIKGGDPVIFGRVWEEASFLKKHNVDVECVSGVSSSLCGSLSSGIVPTLRGVSSGVLIVSAHLRENIFHTQWLLWLKNSPYTLIVMMAYSFADKIVAEARLREIDLNIPAAFVSKVDTPQQKSVIGTLGELESMAKVCDKPAILIIGKAVLKAHEMPYIGERIVIESSEEKNLESSILTLGA</sequence>
<dbReference type="SUPFAM" id="SSF51735">
    <property type="entry name" value="NAD(P)-binding Rossmann-fold domains"/>
    <property type="match status" value="1"/>
</dbReference>
<dbReference type="GO" id="GO:0004851">
    <property type="term" value="F:uroporphyrin-III C-methyltransferase activity"/>
    <property type="evidence" value="ECO:0007669"/>
    <property type="project" value="UniProtKB-EC"/>
</dbReference>
<evidence type="ECO:0000256" key="9">
    <source>
        <dbReference type="ARBA" id="ARBA00023239"/>
    </source>
</evidence>
<evidence type="ECO:0000256" key="6">
    <source>
        <dbReference type="ARBA" id="ARBA00022691"/>
    </source>
</evidence>
<dbReference type="RefSeq" id="WP_052062326.1">
    <property type="nucleotide sequence ID" value="NZ_JRMP02000012.1"/>
</dbReference>
<protein>
    <submittedName>
        <fullName evidence="17">Uroporphyrinogen-III C-methyltransferase</fullName>
        <ecNumber evidence="17">2.1.1.107</ecNumber>
    </submittedName>
</protein>
<feature type="domain" description="Siroheme synthase central" evidence="15">
    <location>
        <begin position="218"/>
        <end position="239"/>
    </location>
</feature>
<dbReference type="Gene3D" id="3.40.50.720">
    <property type="entry name" value="NAD(P)-binding Rossmann-like Domain"/>
    <property type="match status" value="1"/>
</dbReference>
<dbReference type="AlphaFoldDB" id="A0A347VJV6"/>
<dbReference type="InterPro" id="IPR006367">
    <property type="entry name" value="Sirohaem_synthase_N"/>
</dbReference>
<evidence type="ECO:0000256" key="5">
    <source>
        <dbReference type="ARBA" id="ARBA00022679"/>
    </source>
</evidence>
<dbReference type="GO" id="GO:0032259">
    <property type="term" value="P:methylation"/>
    <property type="evidence" value="ECO:0007669"/>
    <property type="project" value="UniProtKB-KW"/>
</dbReference>
<evidence type="ECO:0000256" key="3">
    <source>
        <dbReference type="ARBA" id="ARBA00022573"/>
    </source>
</evidence>
<dbReference type="SUPFAM" id="SSF53790">
    <property type="entry name" value="Tetrapyrrole methylase"/>
    <property type="match status" value="1"/>
</dbReference>
<evidence type="ECO:0000256" key="4">
    <source>
        <dbReference type="ARBA" id="ARBA00022603"/>
    </source>
</evidence>
<dbReference type="Gene3D" id="3.30.950.10">
    <property type="entry name" value="Methyltransferase, Cobalt-precorrin-4 Transmethylase, Domain 2"/>
    <property type="match status" value="1"/>
</dbReference>
<dbReference type="GO" id="GO:0009236">
    <property type="term" value="P:cobalamin biosynthetic process"/>
    <property type="evidence" value="ECO:0007669"/>
    <property type="project" value="UniProtKB-KW"/>
</dbReference>
<dbReference type="InterPro" id="IPR000878">
    <property type="entry name" value="4pyrrol_Mease"/>
</dbReference>
<keyword evidence="4 17" id="KW-0489">Methyltransferase</keyword>
<dbReference type="GO" id="GO:0019354">
    <property type="term" value="P:siroheme biosynthetic process"/>
    <property type="evidence" value="ECO:0007669"/>
    <property type="project" value="UniProtKB-UniPathway"/>
</dbReference>
<comment type="similarity">
    <text evidence="2">Belongs to the precorrin methyltransferase family.</text>
</comment>
<dbReference type="Gene3D" id="1.10.8.610">
    <property type="entry name" value="SirC, precorrin-2 dehydrogenase, C-terminal helical domain-like"/>
    <property type="match status" value="1"/>
</dbReference>
<accession>A0A347VJV6</accession>
<comment type="caution">
    <text evidence="17">The sequence shown here is derived from an EMBL/GenBank/DDBJ whole genome shotgun (WGS) entry which is preliminary data.</text>
</comment>
<gene>
    <name evidence="17" type="primary">cobA</name>
    <name evidence="16" type="ORF">DCO61_08860</name>
    <name evidence="17" type="ORF">LS64_008230</name>
</gene>
<dbReference type="NCBIfam" id="TIGR01469">
    <property type="entry name" value="cobA_cysG_Cterm"/>
    <property type="match status" value="1"/>
</dbReference>
<dbReference type="Proteomes" id="UP000477070">
    <property type="component" value="Unassembled WGS sequence"/>
</dbReference>
<keyword evidence="6" id="KW-0949">S-adenosyl-L-methionine</keyword>
<dbReference type="InterPro" id="IPR036291">
    <property type="entry name" value="NAD(P)-bd_dom_sf"/>
</dbReference>
<dbReference type="GO" id="GO:0016829">
    <property type="term" value="F:lyase activity"/>
    <property type="evidence" value="ECO:0007669"/>
    <property type="project" value="UniProtKB-KW"/>
</dbReference>
<evidence type="ECO:0000259" key="14">
    <source>
        <dbReference type="Pfam" id="PF00590"/>
    </source>
</evidence>
<dbReference type="Gene3D" id="3.40.1010.10">
    <property type="entry name" value="Cobalt-precorrin-4 Transmethylase, Domain 1"/>
    <property type="match status" value="1"/>
</dbReference>
<reference evidence="17 18" key="1">
    <citation type="journal article" date="2014" name="Genome Announc.">
        <title>Draft genome sequences of eight enterohepatic helicobacter species isolated from both laboratory and wild rodents.</title>
        <authorList>
            <person name="Sheh A."/>
            <person name="Shen Z."/>
            <person name="Fox J.G."/>
        </authorList>
    </citation>
    <scope>NUCLEOTIDE SEQUENCE [LARGE SCALE GENOMIC DNA]</scope>
    <source>
        <strain evidence="17 18">MIT 97-6194</strain>
    </source>
</reference>
<organism evidence="17 18">
    <name type="scientific">Helicobacter saguini</name>
    <dbReference type="NCBI Taxonomy" id="1548018"/>
    <lineage>
        <taxon>Bacteria</taxon>
        <taxon>Pseudomonadati</taxon>
        <taxon>Campylobacterota</taxon>
        <taxon>Epsilonproteobacteria</taxon>
        <taxon>Campylobacterales</taxon>
        <taxon>Helicobacteraceae</taxon>
        <taxon>Helicobacter</taxon>
    </lineage>
</organism>
<dbReference type="PANTHER" id="PTHR45790:SF3">
    <property type="entry name" value="S-ADENOSYL-L-METHIONINE-DEPENDENT UROPORPHYRINOGEN III METHYLTRANSFERASE, CHLOROPLASTIC"/>
    <property type="match status" value="1"/>
</dbReference>
<proteinExistence type="inferred from homology"/>
<reference evidence="17" key="3">
    <citation type="submission" date="2018-04" db="EMBL/GenBank/DDBJ databases">
        <authorList>
            <person name="Sheh A."/>
            <person name="Shen Z."/>
            <person name="Mannion A.J."/>
            <person name="Fox J.G."/>
        </authorList>
    </citation>
    <scope>NUCLEOTIDE SEQUENCE</scope>
    <source>
        <strain evidence="17">MIT 97-6194</strain>
    </source>
</reference>
<evidence type="ECO:0000313" key="18">
    <source>
        <dbReference type="Proteomes" id="UP000029714"/>
    </source>
</evidence>
<dbReference type="InterPro" id="IPR028281">
    <property type="entry name" value="Sirohaem_synthase_central"/>
</dbReference>
<dbReference type="FunFam" id="3.40.1010.10:FF:000001">
    <property type="entry name" value="Siroheme synthase"/>
    <property type="match status" value="1"/>
</dbReference>
<evidence type="ECO:0000256" key="10">
    <source>
        <dbReference type="ARBA" id="ARBA00023244"/>
    </source>
</evidence>
<evidence type="ECO:0000313" key="19">
    <source>
        <dbReference type="Proteomes" id="UP000477070"/>
    </source>
</evidence>
<dbReference type="InterPro" id="IPR014776">
    <property type="entry name" value="4pyrrole_Mease_sub2"/>
</dbReference>
<keyword evidence="10" id="KW-0627">Porphyrin biosynthesis</keyword>
<keyword evidence="3" id="KW-0169">Cobalamin biosynthesis</keyword>
<dbReference type="EMBL" id="JRMP02000012">
    <property type="protein sequence ID" value="TLD93769.1"/>
    <property type="molecule type" value="Genomic_DNA"/>
</dbReference>
<comment type="pathway">
    <text evidence="1">Porphyrin-containing compound metabolism; siroheme biosynthesis; sirohydrochlorin from precorrin-2: step 1/1.</text>
</comment>
<dbReference type="EMBL" id="QBIU01000002">
    <property type="protein sequence ID" value="MWV70101.1"/>
    <property type="molecule type" value="Genomic_DNA"/>
</dbReference>
<keyword evidence="7" id="KW-0560">Oxidoreductase</keyword>
<name>A0A347VJV6_9HELI</name>
<dbReference type="NCBIfam" id="TIGR01470">
    <property type="entry name" value="cysG_Nterm"/>
    <property type="match status" value="1"/>
</dbReference>
<dbReference type="OrthoDB" id="9815856at2"/>
<dbReference type="UniPathway" id="UPA00262">
    <property type="reaction ID" value="UER00211"/>
</dbReference>
<dbReference type="InterPro" id="IPR050161">
    <property type="entry name" value="Siro_Cobalamin_biosynth"/>
</dbReference>
<evidence type="ECO:0000313" key="17">
    <source>
        <dbReference type="EMBL" id="TLD93769.1"/>
    </source>
</evidence>
<dbReference type="SUPFAM" id="SSF75615">
    <property type="entry name" value="Siroheme synthase middle domains-like"/>
    <property type="match status" value="1"/>
</dbReference>
<dbReference type="InterPro" id="IPR006366">
    <property type="entry name" value="CobA/CysG_C"/>
</dbReference>
<dbReference type="EC" id="2.1.1.107" evidence="17"/>
<keyword evidence="9" id="KW-0456">Lyase</keyword>
<keyword evidence="18" id="KW-1185">Reference proteome</keyword>
<dbReference type="InterPro" id="IPR042518">
    <property type="entry name" value="SirC_C"/>
</dbReference>
<keyword evidence="5 17" id="KW-0808">Transferase</keyword>
<evidence type="ECO:0000256" key="7">
    <source>
        <dbReference type="ARBA" id="ARBA00023002"/>
    </source>
</evidence>
<keyword evidence="8" id="KW-0520">NAD</keyword>
<reference evidence="17 18" key="2">
    <citation type="journal article" date="2016" name="Infect. Immun.">
        <title>Helicobacter saguini, a Novel Helicobacter Isolated from Cotton-Top Tamarins with Ulcerative Colitis, Has Proinflammatory Properties and Induces Typhlocolitis and Dysplasia in Gnotobiotic IL-10-/- Mice.</title>
        <authorList>
            <person name="Shen Z."/>
            <person name="Mannion A."/>
            <person name="Whary M.T."/>
            <person name="Muthupalani S."/>
            <person name="Sheh A."/>
            <person name="Feng Y."/>
            <person name="Gong G."/>
            <person name="Vandamme P."/>
            <person name="Holcombe H.R."/>
            <person name="Paster B.J."/>
            <person name="Fox J.G."/>
        </authorList>
    </citation>
    <scope>NUCLEOTIDE SEQUENCE [LARGE SCALE GENOMIC DNA]</scope>
    <source>
        <strain evidence="17 18">MIT 97-6194</strain>
    </source>
</reference>
<feature type="domain" description="Tetrapyrrole methylase" evidence="14">
    <location>
        <begin position="288"/>
        <end position="500"/>
    </location>
</feature>
<dbReference type="InterPro" id="IPR035996">
    <property type="entry name" value="4pyrrol_Methylase_sf"/>
</dbReference>
<dbReference type="InterPro" id="IPR014777">
    <property type="entry name" value="4pyrrole_Mease_sub1"/>
</dbReference>
<dbReference type="Pfam" id="PF13241">
    <property type="entry name" value="NAD_binding_7"/>
    <property type="match status" value="2"/>
</dbReference>
<reference evidence="16 19" key="4">
    <citation type="submission" date="2019-12" db="EMBL/GenBank/DDBJ databases">
        <title>Multi-Generational Helicobacter saguini Isolates.</title>
        <authorList>
            <person name="Mannion A."/>
            <person name="Shen Z."/>
            <person name="Fox J.G."/>
        </authorList>
    </citation>
    <scope>NUCLEOTIDE SEQUENCE [LARGE SCALE GENOMIC DNA]</scope>
    <source>
        <strain evidence="16">16-048</strain>
        <strain evidence="19">16-048 (F4)</strain>
    </source>
</reference>
<evidence type="ECO:0000256" key="12">
    <source>
        <dbReference type="ARBA" id="ARBA00025705"/>
    </source>
</evidence>
<evidence type="ECO:0000256" key="13">
    <source>
        <dbReference type="ARBA" id="ARBA00047561"/>
    </source>
</evidence>
<evidence type="ECO:0000259" key="15">
    <source>
        <dbReference type="Pfam" id="PF14824"/>
    </source>
</evidence>
<dbReference type="Proteomes" id="UP000029714">
    <property type="component" value="Unassembled WGS sequence"/>
</dbReference>
<dbReference type="Pfam" id="PF14824">
    <property type="entry name" value="Sirohm_synth_M"/>
    <property type="match status" value="1"/>
</dbReference>
<evidence type="ECO:0000256" key="8">
    <source>
        <dbReference type="ARBA" id="ARBA00023027"/>
    </source>
</evidence>
<dbReference type="PANTHER" id="PTHR45790">
    <property type="entry name" value="SIROHEME SYNTHASE-RELATED"/>
    <property type="match status" value="1"/>
</dbReference>
<dbReference type="NCBIfam" id="NF004790">
    <property type="entry name" value="PRK06136.1"/>
    <property type="match status" value="1"/>
</dbReference>
<evidence type="ECO:0000256" key="2">
    <source>
        <dbReference type="ARBA" id="ARBA00005879"/>
    </source>
</evidence>
<comment type="pathway">
    <text evidence="12">Porphyrin-containing compound metabolism; siroheme biosynthesis; precorrin-2 from uroporphyrinogen III: step 1/1.</text>
</comment>